<protein>
    <submittedName>
        <fullName evidence="1">Transposase</fullName>
    </submittedName>
</protein>
<dbReference type="EMBL" id="RQSM01000003">
    <property type="protein sequence ID" value="RVU90658.1"/>
    <property type="molecule type" value="Genomic_DNA"/>
</dbReference>
<organism evidence="1 6">
    <name type="scientific">Flavobacterium columnare</name>
    <dbReference type="NCBI Taxonomy" id="996"/>
    <lineage>
        <taxon>Bacteria</taxon>
        <taxon>Pseudomonadati</taxon>
        <taxon>Bacteroidota</taxon>
        <taxon>Flavobacteriia</taxon>
        <taxon>Flavobacteriales</taxon>
        <taxon>Flavobacteriaceae</taxon>
        <taxon>Flavobacterium</taxon>
    </lineage>
</organism>
<evidence type="ECO:0000313" key="1">
    <source>
        <dbReference type="EMBL" id="RVU89607.1"/>
    </source>
</evidence>
<proteinExistence type="predicted"/>
<evidence type="ECO:0000313" key="3">
    <source>
        <dbReference type="EMBL" id="RVU90403.1"/>
    </source>
</evidence>
<accession>A0A437U7R1</accession>
<dbReference type="EMBL" id="RQSM01000001">
    <property type="protein sequence ID" value="RVU91941.1"/>
    <property type="molecule type" value="Genomic_DNA"/>
</dbReference>
<name>A0A437U7R1_9FLAO</name>
<dbReference type="EMBL" id="RQSM01000004">
    <property type="protein sequence ID" value="RVU89607.1"/>
    <property type="molecule type" value="Genomic_DNA"/>
</dbReference>
<reference evidence="1" key="1">
    <citation type="submission" date="2018-12" db="EMBL/GenBank/DDBJ databases">
        <title>Draft genome sequence of Flaovobacterium columnare ARS1 isolated from channel catfish in Alabama.</title>
        <authorList>
            <person name="Cai W."/>
            <person name="Arias C."/>
        </authorList>
    </citation>
    <scope>NUCLEOTIDE SEQUENCE [LARGE SCALE GENOMIC DNA]</scope>
    <source>
        <strain evidence="1">ARS1</strain>
    </source>
</reference>
<evidence type="ECO:0000313" key="6">
    <source>
        <dbReference type="Proteomes" id="UP000288951"/>
    </source>
</evidence>
<evidence type="ECO:0000313" key="5">
    <source>
        <dbReference type="EMBL" id="RVU91941.1"/>
    </source>
</evidence>
<evidence type="ECO:0000313" key="4">
    <source>
        <dbReference type="EMBL" id="RVU90658.1"/>
    </source>
</evidence>
<sequence length="325" mass="38664">MYEKLKKKRCPTCKSLETIKWGIQQNKQRFKCKNCGQLFTNINKSVSDSNKEIWFKNWVIGKDTFNKISQESGYGISTLQRYFYKMLNKSPVLEFSSTDEIYLVLDGTYFPNDICLVVYRNFHLKLTQLYRISNGEHFEEIAEDLQNLLKLGITIKSITSDGDKSSIKAIKKVCPKVPFQRCLVHISRMCRIWLTANPKHKSGFELKQIAVKIHYINTEYKKQLWLMELIKWEETYRDFINQKSYNPETGRYWYTHKMVRRSFTVIKKALPNIFLYLKDEKIPNSTNSLESFFGHLKGNLNIHRGLSLANRKNFLKWYLYYKNQM</sequence>
<dbReference type="EMBL" id="RQSM01000003">
    <property type="protein sequence ID" value="RVU90403.1"/>
    <property type="molecule type" value="Genomic_DNA"/>
</dbReference>
<dbReference type="OrthoDB" id="834313at2"/>
<dbReference type="Proteomes" id="UP000288951">
    <property type="component" value="Unassembled WGS sequence"/>
</dbReference>
<dbReference type="AlphaFoldDB" id="A0A437U7R1"/>
<keyword evidence="6" id="KW-1185">Reference proteome</keyword>
<comment type="caution">
    <text evidence="1">The sequence shown here is derived from an EMBL/GenBank/DDBJ whole genome shotgun (WGS) entry which is preliminary data.</text>
</comment>
<dbReference type="EMBL" id="RQSM01000003">
    <property type="protein sequence ID" value="RVU90384.1"/>
    <property type="molecule type" value="Genomic_DNA"/>
</dbReference>
<gene>
    <name evidence="5" type="ORF">EH230_00100</name>
    <name evidence="2" type="ORF">EH230_05425</name>
    <name evidence="3" type="ORF">EH230_05525</name>
    <name evidence="4" type="ORF">EH230_07025</name>
    <name evidence="1" type="ORF">EH230_12545</name>
</gene>
<evidence type="ECO:0000313" key="2">
    <source>
        <dbReference type="EMBL" id="RVU90384.1"/>
    </source>
</evidence>